<keyword evidence="9" id="KW-1185">Reference proteome</keyword>
<dbReference type="AlphaFoldDB" id="A0AAV9DHQ2"/>
<dbReference type="FunFam" id="4.10.1000.10:FF:000022">
    <property type="entry name" value="Zinc finger CCCH domain-containing protein 7"/>
    <property type="match status" value="1"/>
</dbReference>
<sequence length="814" mass="89914">MDKDWSMLHVDCPPPNVESATVPMDIKEVMDHLASDSSKEDSLEILCAVPGAEVVNAEWPSFPTSDKEAQRDYSDLDEKHLGDVLPLDASGPSLVQSEIETKSYKTTTTDCTFLDKTSVLLPPQRVSSIEKYNIEVKSYETTSSDCILLDKASMPLPPQQMEPSTMDSMAKGIGLTNFRDHKTSGIPKFSAHQESLGSGPSKVPLSSNQTTRNRTWHRTGSPLPSSPTRQDSGYPLGRQVPKRSGRAQSAYVRKGNSLVRKPVAAVPLSQRSSVPVATAVHQINITKSDGLNNKSFKDNVHGVDKSAALGKSGPNPLGKTKYPILPFSSKPFTSIEDPQHCHLYGSQNTLTKTSSETFIQATERLIKPKIQEDMPVHVGPLENQPADVLAGSTETPIISDDGNPKSSNANKVIYVKRKSNQLVATPGPELRDSTGHNTKKSGYKPSTELSDKYYRRNKNQLVRNAKPSEVLIGQPTPIPSNDPCLEGQTAPKHFPPECSQSKRRDKEKTGGLKLEGAIFYVVKGIQLKWMQGKSTTCPLCTQAYETRVVGGIWLTMNEVIFKLVRPYIENIWKEATLAVVEAERKKKEQKGSVHVNQKKVSRISCRSACGIKLNQGERIFRVGSIRYKMDSSKHTLIRIPGLCANSDCPYRHVNVNPEASVCKGFLKGYCADGDECRMKHSYCCPQYEATGKCSQGSACKLDHPKSGKNMKKKRRKVQINNAGRYFGSAMIDGGENQTVSFDKNGGQDTDIFYNEGRFTDYIGLDASDTDDEDMKTEGLIDSFPDRVCDDFLDLQSNDIDSLIKPIRLMNKNPI</sequence>
<evidence type="ECO:0000256" key="5">
    <source>
        <dbReference type="PROSITE-ProRule" id="PRU00723"/>
    </source>
</evidence>
<evidence type="ECO:0000256" key="4">
    <source>
        <dbReference type="ARBA" id="ARBA00022833"/>
    </source>
</evidence>
<keyword evidence="4 5" id="KW-0862">Zinc</keyword>
<dbReference type="Proteomes" id="UP001180020">
    <property type="component" value="Unassembled WGS sequence"/>
</dbReference>
<feature type="region of interest" description="Disordered" evidence="6">
    <location>
        <begin position="466"/>
        <end position="507"/>
    </location>
</feature>
<gene>
    <name evidence="8" type="ORF">QJS10_CPB13g01725</name>
</gene>
<reference evidence="8" key="1">
    <citation type="journal article" date="2023" name="Nat. Commun.">
        <title>Diploid and tetraploid genomes of Acorus and the evolution of monocots.</title>
        <authorList>
            <person name="Ma L."/>
            <person name="Liu K.W."/>
            <person name="Li Z."/>
            <person name="Hsiao Y.Y."/>
            <person name="Qi Y."/>
            <person name="Fu T."/>
            <person name="Tang G.D."/>
            <person name="Zhang D."/>
            <person name="Sun W.H."/>
            <person name="Liu D.K."/>
            <person name="Li Y."/>
            <person name="Chen G.Z."/>
            <person name="Liu X.D."/>
            <person name="Liao X.Y."/>
            <person name="Jiang Y.T."/>
            <person name="Yu X."/>
            <person name="Hao Y."/>
            <person name="Huang J."/>
            <person name="Zhao X.W."/>
            <person name="Ke S."/>
            <person name="Chen Y.Y."/>
            <person name="Wu W.L."/>
            <person name="Hsu J.L."/>
            <person name="Lin Y.F."/>
            <person name="Huang M.D."/>
            <person name="Li C.Y."/>
            <person name="Huang L."/>
            <person name="Wang Z.W."/>
            <person name="Zhao X."/>
            <person name="Zhong W.Y."/>
            <person name="Peng D.H."/>
            <person name="Ahmad S."/>
            <person name="Lan S."/>
            <person name="Zhang J.S."/>
            <person name="Tsai W.C."/>
            <person name="Van de Peer Y."/>
            <person name="Liu Z.J."/>
        </authorList>
    </citation>
    <scope>NUCLEOTIDE SEQUENCE</scope>
    <source>
        <strain evidence="8">CP</strain>
    </source>
</reference>
<name>A0AAV9DHQ2_ACOCL</name>
<evidence type="ECO:0000256" key="1">
    <source>
        <dbReference type="ARBA" id="ARBA00022723"/>
    </source>
</evidence>
<evidence type="ECO:0000256" key="3">
    <source>
        <dbReference type="ARBA" id="ARBA00022771"/>
    </source>
</evidence>
<comment type="caution">
    <text evidence="8">The sequence shown here is derived from an EMBL/GenBank/DDBJ whole genome shotgun (WGS) entry which is preliminary data.</text>
</comment>
<evidence type="ECO:0000313" key="9">
    <source>
        <dbReference type="Proteomes" id="UP001180020"/>
    </source>
</evidence>
<keyword evidence="2" id="KW-0677">Repeat</keyword>
<protein>
    <submittedName>
        <fullName evidence="8">Zinc finger CCCH domain-containing protein 7</fullName>
    </submittedName>
</protein>
<feature type="zinc finger region" description="C3H1-type" evidence="5">
    <location>
        <begin position="684"/>
        <end position="706"/>
    </location>
</feature>
<dbReference type="PANTHER" id="PTHR46156">
    <property type="entry name" value="CCCH ZINGC FINGER"/>
    <property type="match status" value="1"/>
</dbReference>
<evidence type="ECO:0000256" key="2">
    <source>
        <dbReference type="ARBA" id="ARBA00022737"/>
    </source>
</evidence>
<evidence type="ECO:0000256" key="6">
    <source>
        <dbReference type="SAM" id="MobiDB-lite"/>
    </source>
</evidence>
<keyword evidence="3 5" id="KW-0863">Zinc-finger</keyword>
<feature type="region of interest" description="Disordered" evidence="6">
    <location>
        <begin position="419"/>
        <end position="452"/>
    </location>
</feature>
<keyword evidence="1 5" id="KW-0479">Metal-binding</keyword>
<dbReference type="PROSITE" id="PS50103">
    <property type="entry name" value="ZF_C3H1"/>
    <property type="match status" value="2"/>
</dbReference>
<feature type="domain" description="C3H1-type" evidence="7">
    <location>
        <begin position="684"/>
        <end position="706"/>
    </location>
</feature>
<dbReference type="PANTHER" id="PTHR46156:SF1">
    <property type="entry name" value="ZINC FINGER CCCH DOMAIN-CONTAINING PROTEIN 3"/>
    <property type="match status" value="1"/>
</dbReference>
<dbReference type="InterPro" id="IPR000571">
    <property type="entry name" value="Znf_CCCH"/>
</dbReference>
<organism evidence="8 9">
    <name type="scientific">Acorus calamus</name>
    <name type="common">Sweet flag</name>
    <dbReference type="NCBI Taxonomy" id="4465"/>
    <lineage>
        <taxon>Eukaryota</taxon>
        <taxon>Viridiplantae</taxon>
        <taxon>Streptophyta</taxon>
        <taxon>Embryophyta</taxon>
        <taxon>Tracheophyta</taxon>
        <taxon>Spermatophyta</taxon>
        <taxon>Magnoliopsida</taxon>
        <taxon>Liliopsida</taxon>
        <taxon>Acoraceae</taxon>
        <taxon>Acorus</taxon>
    </lineage>
</organism>
<dbReference type="GO" id="GO:0008270">
    <property type="term" value="F:zinc ion binding"/>
    <property type="evidence" value="ECO:0007669"/>
    <property type="project" value="UniProtKB-KW"/>
</dbReference>
<proteinExistence type="predicted"/>
<dbReference type="SMART" id="SM00356">
    <property type="entry name" value="ZnF_C3H1"/>
    <property type="match status" value="2"/>
</dbReference>
<feature type="zinc finger region" description="C3H1-type" evidence="5">
    <location>
        <begin position="656"/>
        <end position="683"/>
    </location>
</feature>
<reference evidence="8" key="2">
    <citation type="submission" date="2023-06" db="EMBL/GenBank/DDBJ databases">
        <authorList>
            <person name="Ma L."/>
            <person name="Liu K.-W."/>
            <person name="Li Z."/>
            <person name="Hsiao Y.-Y."/>
            <person name="Qi Y."/>
            <person name="Fu T."/>
            <person name="Tang G."/>
            <person name="Zhang D."/>
            <person name="Sun W.-H."/>
            <person name="Liu D.-K."/>
            <person name="Li Y."/>
            <person name="Chen G.-Z."/>
            <person name="Liu X.-D."/>
            <person name="Liao X.-Y."/>
            <person name="Jiang Y.-T."/>
            <person name="Yu X."/>
            <person name="Hao Y."/>
            <person name="Huang J."/>
            <person name="Zhao X.-W."/>
            <person name="Ke S."/>
            <person name="Chen Y.-Y."/>
            <person name="Wu W.-L."/>
            <person name="Hsu J.-L."/>
            <person name="Lin Y.-F."/>
            <person name="Huang M.-D."/>
            <person name="Li C.-Y."/>
            <person name="Huang L."/>
            <person name="Wang Z.-W."/>
            <person name="Zhao X."/>
            <person name="Zhong W.-Y."/>
            <person name="Peng D.-H."/>
            <person name="Ahmad S."/>
            <person name="Lan S."/>
            <person name="Zhang J.-S."/>
            <person name="Tsai W.-C."/>
            <person name="Van De Peer Y."/>
            <person name="Liu Z.-J."/>
        </authorList>
    </citation>
    <scope>NUCLEOTIDE SEQUENCE</scope>
    <source>
        <strain evidence="8">CP</strain>
        <tissue evidence="8">Leaves</tissue>
    </source>
</reference>
<dbReference type="Gene3D" id="4.10.1000.10">
    <property type="entry name" value="Zinc finger, CCCH-type"/>
    <property type="match status" value="1"/>
</dbReference>
<feature type="compositionally biased region" description="Polar residues" evidence="6">
    <location>
        <begin position="222"/>
        <end position="231"/>
    </location>
</feature>
<evidence type="ECO:0000313" key="8">
    <source>
        <dbReference type="EMBL" id="KAK1300392.1"/>
    </source>
</evidence>
<feature type="domain" description="C3H1-type" evidence="7">
    <location>
        <begin position="656"/>
        <end position="683"/>
    </location>
</feature>
<dbReference type="GO" id="GO:0005634">
    <property type="term" value="C:nucleus"/>
    <property type="evidence" value="ECO:0007669"/>
    <property type="project" value="TreeGrafter"/>
</dbReference>
<feature type="compositionally biased region" description="Polar residues" evidence="6">
    <location>
        <begin position="192"/>
        <end position="213"/>
    </location>
</feature>
<feature type="region of interest" description="Disordered" evidence="6">
    <location>
        <begin position="181"/>
        <end position="248"/>
    </location>
</feature>
<accession>A0AAV9DHQ2</accession>
<dbReference type="EMBL" id="JAUJYO010000013">
    <property type="protein sequence ID" value="KAK1300392.1"/>
    <property type="molecule type" value="Genomic_DNA"/>
</dbReference>
<evidence type="ECO:0000259" key="7">
    <source>
        <dbReference type="PROSITE" id="PS50103"/>
    </source>
</evidence>